<evidence type="ECO:0000256" key="2">
    <source>
        <dbReference type="SAM" id="Phobius"/>
    </source>
</evidence>
<dbReference type="Proteomes" id="UP000310189">
    <property type="component" value="Unassembled WGS sequence"/>
</dbReference>
<dbReference type="OrthoDB" id="3352285at2759"/>
<dbReference type="AlphaFoldDB" id="A0A4T0FW98"/>
<organism evidence="3 4">
    <name type="scientific">Wallemia hederae</name>
    <dbReference type="NCBI Taxonomy" id="1540922"/>
    <lineage>
        <taxon>Eukaryota</taxon>
        <taxon>Fungi</taxon>
        <taxon>Dikarya</taxon>
        <taxon>Basidiomycota</taxon>
        <taxon>Wallemiomycotina</taxon>
        <taxon>Wallemiomycetes</taxon>
        <taxon>Wallemiales</taxon>
        <taxon>Wallemiaceae</taxon>
        <taxon>Wallemia</taxon>
    </lineage>
</organism>
<protein>
    <submittedName>
        <fullName evidence="3">Uncharacterized protein</fullName>
    </submittedName>
</protein>
<feature type="transmembrane region" description="Helical" evidence="2">
    <location>
        <begin position="68"/>
        <end position="88"/>
    </location>
</feature>
<dbReference type="EMBL" id="SPNW01000013">
    <property type="protein sequence ID" value="TIA91266.1"/>
    <property type="molecule type" value="Genomic_DNA"/>
</dbReference>
<keyword evidence="2" id="KW-0812">Transmembrane</keyword>
<keyword evidence="2" id="KW-0472">Membrane</keyword>
<evidence type="ECO:0000313" key="3">
    <source>
        <dbReference type="EMBL" id="TIA91266.1"/>
    </source>
</evidence>
<feature type="transmembrane region" description="Helical" evidence="2">
    <location>
        <begin position="28"/>
        <end position="48"/>
    </location>
</feature>
<gene>
    <name evidence="3" type="ORF">E3P99_01165</name>
</gene>
<proteinExistence type="predicted"/>
<feature type="transmembrane region" description="Helical" evidence="2">
    <location>
        <begin position="156"/>
        <end position="178"/>
    </location>
</feature>
<keyword evidence="4" id="KW-1185">Reference proteome</keyword>
<evidence type="ECO:0000313" key="4">
    <source>
        <dbReference type="Proteomes" id="UP000310189"/>
    </source>
</evidence>
<feature type="region of interest" description="Disordered" evidence="1">
    <location>
        <begin position="223"/>
        <end position="244"/>
    </location>
</feature>
<sequence>MNTYQQTPQNPPSYNSVMQRMNSGFNHSLRPLAIFVSFIGMIYCVVRGASLLKDSGDSAPELKTADIVLGAVYVALGLFQLTGIVIAVRKRARSVALYAKAIIAGGVVVSALEIAALVVHVKLKEESKEHCRSGLADEEDQNRVSEWCDSDWKRGVWVHAIWMAVIIVLASIFIALWWRFKKQVQTNAYQVPKDNVQHDNTTQLYPMQPNLRYAPTLDYTSSQNQPDYVPPYTADAVPPYDAKDYRDDKEFQDVDFERNNNAHAASSSSLNAPHRNDNVV</sequence>
<name>A0A4T0FW98_9BASI</name>
<keyword evidence="2" id="KW-1133">Transmembrane helix</keyword>
<reference evidence="3 4" key="1">
    <citation type="submission" date="2019-03" db="EMBL/GenBank/DDBJ databases">
        <title>Sequencing 23 genomes of Wallemia ichthyophaga.</title>
        <authorList>
            <person name="Gostincar C."/>
        </authorList>
    </citation>
    <scope>NUCLEOTIDE SEQUENCE [LARGE SCALE GENOMIC DNA]</scope>
    <source>
        <strain evidence="3 4">EXF-5753</strain>
    </source>
</reference>
<evidence type="ECO:0000256" key="1">
    <source>
        <dbReference type="SAM" id="MobiDB-lite"/>
    </source>
</evidence>
<feature type="transmembrane region" description="Helical" evidence="2">
    <location>
        <begin position="95"/>
        <end position="119"/>
    </location>
</feature>
<accession>A0A4T0FW98</accession>
<comment type="caution">
    <text evidence="3">The sequence shown here is derived from an EMBL/GenBank/DDBJ whole genome shotgun (WGS) entry which is preliminary data.</text>
</comment>